<organism evidence="1 2">
    <name type="scientific">Liparis tanakae</name>
    <name type="common">Tanaka's snailfish</name>
    <dbReference type="NCBI Taxonomy" id="230148"/>
    <lineage>
        <taxon>Eukaryota</taxon>
        <taxon>Metazoa</taxon>
        <taxon>Chordata</taxon>
        <taxon>Craniata</taxon>
        <taxon>Vertebrata</taxon>
        <taxon>Euteleostomi</taxon>
        <taxon>Actinopterygii</taxon>
        <taxon>Neopterygii</taxon>
        <taxon>Teleostei</taxon>
        <taxon>Neoteleostei</taxon>
        <taxon>Acanthomorphata</taxon>
        <taxon>Eupercaria</taxon>
        <taxon>Perciformes</taxon>
        <taxon>Cottioidei</taxon>
        <taxon>Cottales</taxon>
        <taxon>Liparidae</taxon>
        <taxon>Liparis</taxon>
    </lineage>
</organism>
<name>A0A4Z2H6Y3_9TELE</name>
<protein>
    <submittedName>
        <fullName evidence="1">Uncharacterized protein</fullName>
    </submittedName>
</protein>
<evidence type="ECO:0000313" key="1">
    <source>
        <dbReference type="EMBL" id="TNN60783.1"/>
    </source>
</evidence>
<reference evidence="1 2" key="1">
    <citation type="submission" date="2019-03" db="EMBL/GenBank/DDBJ databases">
        <title>First draft genome of Liparis tanakae, snailfish: a comprehensive survey of snailfish specific genes.</title>
        <authorList>
            <person name="Kim W."/>
            <person name="Song I."/>
            <person name="Jeong J.-H."/>
            <person name="Kim D."/>
            <person name="Kim S."/>
            <person name="Ryu S."/>
            <person name="Song J.Y."/>
            <person name="Lee S.K."/>
        </authorList>
    </citation>
    <scope>NUCLEOTIDE SEQUENCE [LARGE SCALE GENOMIC DNA]</scope>
    <source>
        <tissue evidence="1">Muscle</tissue>
    </source>
</reference>
<keyword evidence="2" id="KW-1185">Reference proteome</keyword>
<proteinExistence type="predicted"/>
<evidence type="ECO:0000313" key="2">
    <source>
        <dbReference type="Proteomes" id="UP000314294"/>
    </source>
</evidence>
<comment type="caution">
    <text evidence="1">The sequence shown here is derived from an EMBL/GenBank/DDBJ whole genome shotgun (WGS) entry which is preliminary data.</text>
</comment>
<accession>A0A4Z2H6Y3</accession>
<gene>
    <name evidence="1" type="ORF">EYF80_028953</name>
</gene>
<dbReference type="AlphaFoldDB" id="A0A4Z2H6Y3"/>
<dbReference type="EMBL" id="SRLO01000327">
    <property type="protein sequence ID" value="TNN60783.1"/>
    <property type="molecule type" value="Genomic_DNA"/>
</dbReference>
<dbReference type="Proteomes" id="UP000314294">
    <property type="component" value="Unassembled WGS sequence"/>
</dbReference>
<sequence>MPATQRLHQWVTGDGACDMLDRTSVEELWTGVEVRRASCVSPIRVRPRRHSATGASVGLRVCAGSLTSLLRTVLGWEAPAFLRLL</sequence>